<gene>
    <name evidence="1" type="ORF">KO493_09690</name>
</gene>
<reference evidence="1" key="1">
    <citation type="submission" date="2021-05" db="EMBL/GenBank/DDBJ databases">
        <title>Draft genomes of bacteria isolated from model marine particles.</title>
        <authorList>
            <person name="Datta M.S."/>
            <person name="Schwartzman J.A."/>
            <person name="Enke T.N."/>
            <person name="Saavedra J."/>
            <person name="Cermak N."/>
            <person name="Cordero O.X."/>
        </authorList>
    </citation>
    <scope>NUCLEOTIDE SEQUENCE</scope>
    <source>
        <strain evidence="1">I2M19</strain>
    </source>
</reference>
<comment type="caution">
    <text evidence="1">The sequence shown here is derived from an EMBL/GenBank/DDBJ whole genome shotgun (WGS) entry which is preliminary data.</text>
</comment>
<dbReference type="Proteomes" id="UP001647509">
    <property type="component" value="Unassembled WGS sequence"/>
</dbReference>
<accession>A0ACC5U9M2</accession>
<dbReference type="EMBL" id="JAHKPD010000013">
    <property type="protein sequence ID" value="MBU2950971.1"/>
    <property type="molecule type" value="Genomic_DNA"/>
</dbReference>
<protein>
    <submittedName>
        <fullName evidence="1">Uncharacterized protein</fullName>
    </submittedName>
</protein>
<organism evidence="1 2">
    <name type="scientific">Pseudotamlana agarivorans</name>
    <dbReference type="NCBI Taxonomy" id="481183"/>
    <lineage>
        <taxon>Bacteria</taxon>
        <taxon>Pseudomonadati</taxon>
        <taxon>Bacteroidota</taxon>
        <taxon>Flavobacteriia</taxon>
        <taxon>Flavobacteriales</taxon>
        <taxon>Flavobacteriaceae</taxon>
        <taxon>Pseudotamlana</taxon>
    </lineage>
</organism>
<name>A0ACC5U9M2_9FLAO</name>
<proteinExistence type="predicted"/>
<evidence type="ECO:0000313" key="2">
    <source>
        <dbReference type="Proteomes" id="UP001647509"/>
    </source>
</evidence>
<sequence>MKQHNGMRPQDLVILLKIIAKGEEDWLMKDIAYELGISNSEISESLNRSVIARLISSDKKMVMKLALLEFLKYGLKYVYPQRPSGLVRGVVTAHSAEPLVNSIQSEEVYVWPYAEGKDRGFSVEPLYSKVPEAALKDRLLHELLALVDAIRLGNVREQNIAIEELDKHFN</sequence>
<keyword evidence="2" id="KW-1185">Reference proteome</keyword>
<evidence type="ECO:0000313" key="1">
    <source>
        <dbReference type="EMBL" id="MBU2950971.1"/>
    </source>
</evidence>